<accession>A0AA39R8T9</accession>
<evidence type="ECO:0000313" key="2">
    <source>
        <dbReference type="Proteomes" id="UP001166286"/>
    </source>
</evidence>
<dbReference type="EMBL" id="JAFEKC020000003">
    <property type="protein sequence ID" value="KAK0515885.1"/>
    <property type="molecule type" value="Genomic_DNA"/>
</dbReference>
<comment type="caution">
    <text evidence="1">The sequence shown here is derived from an EMBL/GenBank/DDBJ whole genome shotgun (WGS) entry which is preliminary data.</text>
</comment>
<evidence type="ECO:0000313" key="1">
    <source>
        <dbReference type="EMBL" id="KAK0515885.1"/>
    </source>
</evidence>
<keyword evidence="2" id="KW-1185">Reference proteome</keyword>
<protein>
    <recommendedName>
        <fullName evidence="3">BTB domain-containing protein</fullName>
    </recommendedName>
</protein>
<dbReference type="Gene3D" id="3.30.710.10">
    <property type="entry name" value="Potassium Channel Kv1.1, Chain A"/>
    <property type="match status" value="1"/>
</dbReference>
<dbReference type="Proteomes" id="UP001166286">
    <property type="component" value="Unassembled WGS sequence"/>
</dbReference>
<name>A0AA39R8T9_9LECA</name>
<gene>
    <name evidence="1" type="ORF">JMJ35_001919</name>
</gene>
<proteinExistence type="predicted"/>
<dbReference type="InterPro" id="IPR011333">
    <property type="entry name" value="SKP1/BTB/POZ_sf"/>
</dbReference>
<sequence length="346" mass="39331">MTHSYDVDPAGDLVLKLGPVDEPFLIRVSSKVLSLASPVFAAMLSPRFAEGQALEDSKEMVESTTTIALPDDDSCAMSLICCTLHFNEDAAQRPWFQPGILMGLAVTCDKYNMSKALSPWSRIWMHTHRDIHFDGFQKAEISYGLAHHETFWKSTRDILRQSKPAELDIEHSLLPDKVIDTLRIERKSLLDHLQSRLENLVTLLLEYGCATKEYQGRVQSCEHLIILGKYIKCLYDRGFWPISKVQICSISEVLRLFDSFPKLESSSVERQMVGGTGCLTCQEVDFKDLLEQTVDYLNRKVTGLCLPCVKHGRYTEKDGNCRAELECQFLAKDRARDRLTKRPQGH</sequence>
<organism evidence="1 2">
    <name type="scientific">Cladonia borealis</name>
    <dbReference type="NCBI Taxonomy" id="184061"/>
    <lineage>
        <taxon>Eukaryota</taxon>
        <taxon>Fungi</taxon>
        <taxon>Dikarya</taxon>
        <taxon>Ascomycota</taxon>
        <taxon>Pezizomycotina</taxon>
        <taxon>Lecanoromycetes</taxon>
        <taxon>OSLEUM clade</taxon>
        <taxon>Lecanoromycetidae</taxon>
        <taxon>Lecanorales</taxon>
        <taxon>Lecanorineae</taxon>
        <taxon>Cladoniaceae</taxon>
        <taxon>Cladonia</taxon>
    </lineage>
</organism>
<dbReference type="AlphaFoldDB" id="A0AA39R8T9"/>
<evidence type="ECO:0008006" key="3">
    <source>
        <dbReference type="Google" id="ProtNLM"/>
    </source>
</evidence>
<reference evidence="1" key="1">
    <citation type="submission" date="2023-03" db="EMBL/GenBank/DDBJ databases">
        <title>Complete genome of Cladonia borealis.</title>
        <authorList>
            <person name="Park H."/>
        </authorList>
    </citation>
    <scope>NUCLEOTIDE SEQUENCE</scope>
    <source>
        <strain evidence="1">ANT050790</strain>
    </source>
</reference>